<reference evidence="2 3" key="1">
    <citation type="journal article" date="2007" name="Nature">
        <title>Evolution of genes and genomes on the Drosophila phylogeny.</title>
        <authorList>
            <consortium name="Drosophila 12 Genomes Consortium"/>
            <person name="Clark A.G."/>
            <person name="Eisen M.B."/>
            <person name="Smith D.R."/>
            <person name="Bergman C.M."/>
            <person name="Oliver B."/>
            <person name="Markow T.A."/>
            <person name="Kaufman T.C."/>
            <person name="Kellis M."/>
            <person name="Gelbart W."/>
            <person name="Iyer V.N."/>
            <person name="Pollard D.A."/>
            <person name="Sackton T.B."/>
            <person name="Larracuente A.M."/>
            <person name="Singh N.D."/>
            <person name="Abad J.P."/>
            <person name="Abt D.N."/>
            <person name="Adryan B."/>
            <person name="Aguade M."/>
            <person name="Akashi H."/>
            <person name="Anderson W.W."/>
            <person name="Aquadro C.F."/>
            <person name="Ardell D.H."/>
            <person name="Arguello R."/>
            <person name="Artieri C.G."/>
            <person name="Barbash D.A."/>
            <person name="Barker D."/>
            <person name="Barsanti P."/>
            <person name="Batterham P."/>
            <person name="Batzoglou S."/>
            <person name="Begun D."/>
            <person name="Bhutkar A."/>
            <person name="Blanco E."/>
            <person name="Bosak S.A."/>
            <person name="Bradley R.K."/>
            <person name="Brand A.D."/>
            <person name="Brent M.R."/>
            <person name="Brooks A.N."/>
            <person name="Brown R.H."/>
            <person name="Butlin R.K."/>
            <person name="Caggese C."/>
            <person name="Calvi B.R."/>
            <person name="Bernardo de Carvalho A."/>
            <person name="Caspi A."/>
            <person name="Castrezana S."/>
            <person name="Celniker S.E."/>
            <person name="Chang J.L."/>
            <person name="Chapple C."/>
            <person name="Chatterji S."/>
            <person name="Chinwalla A."/>
            <person name="Civetta A."/>
            <person name="Clifton S.W."/>
            <person name="Comeron J.M."/>
            <person name="Costello J.C."/>
            <person name="Coyne J.A."/>
            <person name="Daub J."/>
            <person name="David R.G."/>
            <person name="Delcher A.L."/>
            <person name="Delehaunty K."/>
            <person name="Do C.B."/>
            <person name="Ebling H."/>
            <person name="Edwards K."/>
            <person name="Eickbush T."/>
            <person name="Evans J.D."/>
            <person name="Filipski A."/>
            <person name="Findeiss S."/>
            <person name="Freyhult E."/>
            <person name="Fulton L."/>
            <person name="Fulton R."/>
            <person name="Garcia A.C."/>
            <person name="Gardiner A."/>
            <person name="Garfield D.A."/>
            <person name="Garvin B.E."/>
            <person name="Gibson G."/>
            <person name="Gilbert D."/>
            <person name="Gnerre S."/>
            <person name="Godfrey J."/>
            <person name="Good R."/>
            <person name="Gotea V."/>
            <person name="Gravely B."/>
            <person name="Greenberg A.J."/>
            <person name="Griffiths-Jones S."/>
            <person name="Gross S."/>
            <person name="Guigo R."/>
            <person name="Gustafson E.A."/>
            <person name="Haerty W."/>
            <person name="Hahn M.W."/>
            <person name="Halligan D.L."/>
            <person name="Halpern A.L."/>
            <person name="Halter G.M."/>
            <person name="Han M.V."/>
            <person name="Heger A."/>
            <person name="Hillier L."/>
            <person name="Hinrichs A.S."/>
            <person name="Holmes I."/>
            <person name="Hoskins R.A."/>
            <person name="Hubisz M.J."/>
            <person name="Hultmark D."/>
            <person name="Huntley M.A."/>
            <person name="Jaffe D.B."/>
            <person name="Jagadeeshan S."/>
            <person name="Jeck W.R."/>
            <person name="Johnson J."/>
            <person name="Jones C.D."/>
            <person name="Jordan W.C."/>
            <person name="Karpen G.H."/>
            <person name="Kataoka E."/>
            <person name="Keightley P.D."/>
            <person name="Kheradpour P."/>
            <person name="Kirkness E.F."/>
            <person name="Koerich L.B."/>
            <person name="Kristiansen K."/>
            <person name="Kudrna D."/>
            <person name="Kulathinal R.J."/>
            <person name="Kumar S."/>
            <person name="Kwok R."/>
            <person name="Lander E."/>
            <person name="Langley C.H."/>
            <person name="Lapoint R."/>
            <person name="Lazzaro B.P."/>
            <person name="Lee S.J."/>
            <person name="Levesque L."/>
            <person name="Li R."/>
            <person name="Lin C.F."/>
            <person name="Lin M.F."/>
            <person name="Lindblad-Toh K."/>
            <person name="Llopart A."/>
            <person name="Long M."/>
            <person name="Low L."/>
            <person name="Lozovsky E."/>
            <person name="Lu J."/>
            <person name="Luo M."/>
            <person name="Machado C.A."/>
            <person name="Makalowski W."/>
            <person name="Marzo M."/>
            <person name="Matsuda M."/>
            <person name="Matzkin L."/>
            <person name="McAllister B."/>
            <person name="McBride C.S."/>
            <person name="McKernan B."/>
            <person name="McKernan K."/>
            <person name="Mendez-Lago M."/>
            <person name="Minx P."/>
            <person name="Mollenhauer M.U."/>
            <person name="Montooth K."/>
            <person name="Mount S.M."/>
            <person name="Mu X."/>
            <person name="Myers E."/>
            <person name="Negre B."/>
            <person name="Newfeld S."/>
            <person name="Nielsen R."/>
            <person name="Noor M.A."/>
            <person name="O'Grady P."/>
            <person name="Pachter L."/>
            <person name="Papaceit M."/>
            <person name="Parisi M.J."/>
            <person name="Parisi M."/>
            <person name="Parts L."/>
            <person name="Pedersen J.S."/>
            <person name="Pesole G."/>
            <person name="Phillippy A.M."/>
            <person name="Ponting C.P."/>
            <person name="Pop M."/>
            <person name="Porcelli D."/>
            <person name="Powell J.R."/>
            <person name="Prohaska S."/>
            <person name="Pruitt K."/>
            <person name="Puig M."/>
            <person name="Quesneville H."/>
            <person name="Ram K.R."/>
            <person name="Rand D."/>
            <person name="Rasmussen M.D."/>
            <person name="Reed L.K."/>
            <person name="Reenan R."/>
            <person name="Reily A."/>
            <person name="Remington K.A."/>
            <person name="Rieger T.T."/>
            <person name="Ritchie M.G."/>
            <person name="Robin C."/>
            <person name="Rogers Y.H."/>
            <person name="Rohde C."/>
            <person name="Rozas J."/>
            <person name="Rubenfield M.J."/>
            <person name="Ruiz A."/>
            <person name="Russo S."/>
            <person name="Salzberg S.L."/>
            <person name="Sanchez-Gracia A."/>
            <person name="Saranga D.J."/>
            <person name="Sato H."/>
            <person name="Schaeffer S.W."/>
            <person name="Schatz M.C."/>
            <person name="Schlenke T."/>
            <person name="Schwartz R."/>
            <person name="Segarra C."/>
            <person name="Singh R.S."/>
            <person name="Sirot L."/>
            <person name="Sirota M."/>
            <person name="Sisneros N.B."/>
            <person name="Smith C.D."/>
            <person name="Smith T.F."/>
            <person name="Spieth J."/>
            <person name="Stage D.E."/>
            <person name="Stark A."/>
            <person name="Stephan W."/>
            <person name="Strausberg R.L."/>
            <person name="Strempel S."/>
            <person name="Sturgill D."/>
            <person name="Sutton G."/>
            <person name="Sutton G.G."/>
            <person name="Tao W."/>
            <person name="Teichmann S."/>
            <person name="Tobari Y.N."/>
            <person name="Tomimura Y."/>
            <person name="Tsolas J.M."/>
            <person name="Valente V.L."/>
            <person name="Venter E."/>
            <person name="Venter J.C."/>
            <person name="Vicario S."/>
            <person name="Vieira F.G."/>
            <person name="Vilella A.J."/>
            <person name="Villasante A."/>
            <person name="Walenz B."/>
            <person name="Wang J."/>
            <person name="Wasserman M."/>
            <person name="Watts T."/>
            <person name="Wilson D."/>
            <person name="Wilson R.K."/>
            <person name="Wing R.A."/>
            <person name="Wolfner M.F."/>
            <person name="Wong A."/>
            <person name="Wong G.K."/>
            <person name="Wu C.I."/>
            <person name="Wu G."/>
            <person name="Yamamoto D."/>
            <person name="Yang H.P."/>
            <person name="Yang S.P."/>
            <person name="Yorke J.A."/>
            <person name="Yoshida K."/>
            <person name="Zdobnov E."/>
            <person name="Zhang P."/>
            <person name="Zhang Y."/>
            <person name="Zimin A.V."/>
            <person name="Baldwin J."/>
            <person name="Abdouelleil A."/>
            <person name="Abdulkadir J."/>
            <person name="Abebe A."/>
            <person name="Abera B."/>
            <person name="Abreu J."/>
            <person name="Acer S.C."/>
            <person name="Aftuck L."/>
            <person name="Alexander A."/>
            <person name="An P."/>
            <person name="Anderson E."/>
            <person name="Anderson S."/>
            <person name="Arachi H."/>
            <person name="Azer M."/>
            <person name="Bachantsang P."/>
            <person name="Barry A."/>
            <person name="Bayul T."/>
            <person name="Berlin A."/>
            <person name="Bessette D."/>
            <person name="Bloom T."/>
            <person name="Blye J."/>
            <person name="Boguslavskiy L."/>
            <person name="Bonnet C."/>
            <person name="Boukhgalter B."/>
            <person name="Bourzgui I."/>
            <person name="Brown A."/>
            <person name="Cahill P."/>
            <person name="Channer S."/>
            <person name="Cheshatsang Y."/>
            <person name="Chuda L."/>
            <person name="Citroen M."/>
            <person name="Collymore A."/>
            <person name="Cooke P."/>
            <person name="Costello M."/>
            <person name="D'Aco K."/>
            <person name="Daza R."/>
            <person name="De Haan G."/>
            <person name="DeGray S."/>
            <person name="DeMaso C."/>
            <person name="Dhargay N."/>
            <person name="Dooley K."/>
            <person name="Dooley E."/>
            <person name="Doricent M."/>
            <person name="Dorje P."/>
            <person name="Dorjee K."/>
            <person name="Dupes A."/>
            <person name="Elong R."/>
            <person name="Falk J."/>
            <person name="Farina A."/>
            <person name="Faro S."/>
            <person name="Ferguson D."/>
            <person name="Fisher S."/>
            <person name="Foley C.D."/>
            <person name="Franke A."/>
            <person name="Friedrich D."/>
            <person name="Gadbois L."/>
            <person name="Gearin G."/>
            <person name="Gearin C.R."/>
            <person name="Giannoukos G."/>
            <person name="Goode T."/>
            <person name="Graham J."/>
            <person name="Grandbois E."/>
            <person name="Grewal S."/>
            <person name="Gyaltsen K."/>
            <person name="Hafez N."/>
            <person name="Hagos B."/>
            <person name="Hall J."/>
            <person name="Henson C."/>
            <person name="Hollinger A."/>
            <person name="Honan T."/>
            <person name="Huard M.D."/>
            <person name="Hughes L."/>
            <person name="Hurhula B."/>
            <person name="Husby M.E."/>
            <person name="Kamat A."/>
            <person name="Kanga B."/>
            <person name="Kashin S."/>
            <person name="Khazanovich D."/>
            <person name="Kisner P."/>
            <person name="Lance K."/>
            <person name="Lara M."/>
            <person name="Lee W."/>
            <person name="Lennon N."/>
            <person name="Letendre F."/>
            <person name="LeVine R."/>
            <person name="Lipovsky A."/>
            <person name="Liu X."/>
            <person name="Liu J."/>
            <person name="Liu S."/>
            <person name="Lokyitsang T."/>
            <person name="Lokyitsang Y."/>
            <person name="Lubonja R."/>
            <person name="Lui A."/>
            <person name="MacDonald P."/>
            <person name="Magnisalis V."/>
            <person name="Maru K."/>
            <person name="Matthews C."/>
            <person name="McCusker W."/>
            <person name="McDonough S."/>
            <person name="Mehta T."/>
            <person name="Meldrim J."/>
            <person name="Meneus L."/>
            <person name="Mihai O."/>
            <person name="Mihalev A."/>
            <person name="Mihova T."/>
            <person name="Mittelman R."/>
            <person name="Mlenga V."/>
            <person name="Montmayeur A."/>
            <person name="Mulrain L."/>
            <person name="Navidi A."/>
            <person name="Naylor J."/>
            <person name="Negash T."/>
            <person name="Nguyen T."/>
            <person name="Nguyen N."/>
            <person name="Nicol R."/>
            <person name="Norbu C."/>
            <person name="Norbu N."/>
            <person name="Novod N."/>
            <person name="O'Neill B."/>
            <person name="Osman S."/>
            <person name="Markiewicz E."/>
            <person name="Oyono O.L."/>
            <person name="Patti C."/>
            <person name="Phunkhang P."/>
            <person name="Pierre F."/>
            <person name="Priest M."/>
            <person name="Raghuraman S."/>
            <person name="Rege F."/>
            <person name="Reyes R."/>
            <person name="Rise C."/>
            <person name="Rogov P."/>
            <person name="Ross K."/>
            <person name="Ryan E."/>
            <person name="Settipalli S."/>
            <person name="Shea T."/>
            <person name="Sherpa N."/>
            <person name="Shi L."/>
            <person name="Shih D."/>
            <person name="Sparrow T."/>
            <person name="Spaulding J."/>
            <person name="Stalker J."/>
            <person name="Stange-Thomann N."/>
            <person name="Stavropoulos S."/>
            <person name="Stone C."/>
            <person name="Strader C."/>
            <person name="Tesfaye S."/>
            <person name="Thomson T."/>
            <person name="Thoulutsang Y."/>
            <person name="Thoulutsang D."/>
            <person name="Topham K."/>
            <person name="Topping I."/>
            <person name="Tsamla T."/>
            <person name="Vassiliev H."/>
            <person name="Vo A."/>
            <person name="Wangchuk T."/>
            <person name="Wangdi T."/>
            <person name="Weiand M."/>
            <person name="Wilkinson J."/>
            <person name="Wilson A."/>
            <person name="Yadav S."/>
            <person name="Young G."/>
            <person name="Yu Q."/>
            <person name="Zembek L."/>
            <person name="Zhong D."/>
            <person name="Zimmer A."/>
            <person name="Zwirko Z."/>
            <person name="Jaffe D.B."/>
            <person name="Alvarez P."/>
            <person name="Brockman W."/>
            <person name="Butler J."/>
            <person name="Chin C."/>
            <person name="Gnerre S."/>
            <person name="Grabherr M."/>
            <person name="Kleber M."/>
            <person name="Mauceli E."/>
            <person name="MacCallum I."/>
        </authorList>
    </citation>
    <scope>NUCLEOTIDE SEQUENCE [LARGE SCALE GENOMIC DNA]</scope>
    <source>
        <strain evidence="3">Tucson 15287-2541.00</strain>
    </source>
</reference>
<dbReference type="InParanoid" id="B4K0V1"/>
<evidence type="ECO:0000313" key="2">
    <source>
        <dbReference type="EMBL" id="EDV94285.1"/>
    </source>
</evidence>
<proteinExistence type="predicted"/>
<protein>
    <submittedName>
        <fullName evidence="2">GH23588</fullName>
    </submittedName>
</protein>
<organism evidence="3">
    <name type="scientific">Drosophila grimshawi</name>
    <name type="common">Hawaiian fruit fly</name>
    <name type="synonym">Idiomyia grimshawi</name>
    <dbReference type="NCBI Taxonomy" id="7222"/>
    <lineage>
        <taxon>Eukaryota</taxon>
        <taxon>Metazoa</taxon>
        <taxon>Ecdysozoa</taxon>
        <taxon>Arthropoda</taxon>
        <taxon>Hexapoda</taxon>
        <taxon>Insecta</taxon>
        <taxon>Pterygota</taxon>
        <taxon>Neoptera</taxon>
        <taxon>Endopterygota</taxon>
        <taxon>Diptera</taxon>
        <taxon>Brachycera</taxon>
        <taxon>Muscomorpha</taxon>
        <taxon>Ephydroidea</taxon>
        <taxon>Drosophilidae</taxon>
        <taxon>Drosophila</taxon>
        <taxon>Hawaiian Drosophila</taxon>
    </lineage>
</organism>
<name>B4K0V1_DROGR</name>
<accession>B4K0V1</accession>
<feature type="region of interest" description="Disordered" evidence="1">
    <location>
        <begin position="72"/>
        <end position="97"/>
    </location>
</feature>
<dbReference type="Proteomes" id="UP000001070">
    <property type="component" value="Unassembled WGS sequence"/>
</dbReference>
<sequence>MARRGSNTDDVIVISSDEEQREGVPRGRVRGSSRSHPPTRGPSLRYDGNSPSPWCVFGRKTRGCCMAAGRGTATSKLDYPTTGPEASHSPSGDTTTTTAGMKQAIVPALGVIPQGESQTSQAVAATVGLVTWRNGDDRCQKTVKQ</sequence>
<evidence type="ECO:0000256" key="1">
    <source>
        <dbReference type="SAM" id="MobiDB-lite"/>
    </source>
</evidence>
<dbReference type="AlphaFoldDB" id="B4K0V1"/>
<keyword evidence="3" id="KW-1185">Reference proteome</keyword>
<feature type="region of interest" description="Disordered" evidence="1">
    <location>
        <begin position="1"/>
        <end position="51"/>
    </location>
</feature>
<dbReference type="EMBL" id="CH916583">
    <property type="protein sequence ID" value="EDV94285.1"/>
    <property type="molecule type" value="Genomic_DNA"/>
</dbReference>
<dbReference type="HOGENOM" id="CLU_1788847_0_0_1"/>
<evidence type="ECO:0000313" key="3">
    <source>
        <dbReference type="Proteomes" id="UP000001070"/>
    </source>
</evidence>
<feature type="compositionally biased region" description="Polar residues" evidence="1">
    <location>
        <begin position="88"/>
        <end position="97"/>
    </location>
</feature>
<gene>
    <name evidence="2" type="primary">Dgri\GH23588</name>
    <name evidence="2" type="ORF">Dgri_GH23588</name>
</gene>